<evidence type="ECO:0000313" key="1">
    <source>
        <dbReference type="EMBL" id="AUB79722.1"/>
    </source>
</evidence>
<dbReference type="KEGG" id="tsy:THSYN_01275"/>
<protein>
    <recommendedName>
        <fullName evidence="3">ATPase AAA-type core domain-containing protein</fullName>
    </recommendedName>
</protein>
<reference evidence="1 2" key="1">
    <citation type="submission" date="2017-03" db="EMBL/GenBank/DDBJ databases">
        <title>Complete genome sequence of Candidatus 'Thiodictyon syntrophicum' sp. nov. strain Cad16T, a photolithoautotroph purple sulfur bacterium isolated from an alpine meromictic lake.</title>
        <authorList>
            <person name="Luedin S.M."/>
            <person name="Pothier J.F."/>
            <person name="Danza F."/>
            <person name="Storelli N."/>
            <person name="Wittwer M."/>
            <person name="Tonolla M."/>
        </authorList>
    </citation>
    <scope>NUCLEOTIDE SEQUENCE [LARGE SCALE GENOMIC DNA]</scope>
    <source>
        <strain evidence="1 2">Cad16T</strain>
    </source>
</reference>
<dbReference type="AlphaFoldDB" id="A0A2K8U2B3"/>
<accession>A0A2K8U2B3</accession>
<proteinExistence type="predicted"/>
<evidence type="ECO:0008006" key="3">
    <source>
        <dbReference type="Google" id="ProtNLM"/>
    </source>
</evidence>
<dbReference type="Proteomes" id="UP000232638">
    <property type="component" value="Chromosome"/>
</dbReference>
<name>A0A2K8U2B3_9GAMM</name>
<dbReference type="OrthoDB" id="9815944at2"/>
<dbReference type="EMBL" id="CP020370">
    <property type="protein sequence ID" value="AUB79722.1"/>
    <property type="molecule type" value="Genomic_DNA"/>
</dbReference>
<dbReference type="RefSeq" id="WP_100917538.1">
    <property type="nucleotide sequence ID" value="NZ_CP020370.1"/>
</dbReference>
<organism evidence="1 2">
    <name type="scientific">Candidatus Thiodictyon syntrophicum</name>
    <dbReference type="NCBI Taxonomy" id="1166950"/>
    <lineage>
        <taxon>Bacteria</taxon>
        <taxon>Pseudomonadati</taxon>
        <taxon>Pseudomonadota</taxon>
        <taxon>Gammaproteobacteria</taxon>
        <taxon>Chromatiales</taxon>
        <taxon>Chromatiaceae</taxon>
        <taxon>Thiodictyon</taxon>
    </lineage>
</organism>
<gene>
    <name evidence="1" type="ORF">THSYN_01275</name>
</gene>
<evidence type="ECO:0000313" key="2">
    <source>
        <dbReference type="Proteomes" id="UP000232638"/>
    </source>
</evidence>
<sequence>MDGSEARARLFRDDGSAGGEYLFDWSRSGVGALPERPDNTQLTWFRRRLGSLLVVRPNPMLIGGETREEVTRPDPRLGNFASWYRWLSQEQPGAVMALNTALREVLPGFDVLRLRQSGEAKLLEATMQGPDGRRMAWRLGDLSDDERALIALYTLIHCLPDDGATLCIDEPENFLALPEIGPWLDRFDERCAEPPQQGILISHHPRPINLLARDAGYWIDRDGPLAPTRVRRIEPGTGAAGVSMDQLVERGWVFDE</sequence>
<keyword evidence="2" id="KW-1185">Reference proteome</keyword>